<feature type="transmembrane region" description="Helical" evidence="6">
    <location>
        <begin position="717"/>
        <end position="734"/>
    </location>
</feature>
<evidence type="ECO:0000256" key="1">
    <source>
        <dbReference type="ARBA" id="ARBA00004651"/>
    </source>
</evidence>
<feature type="transmembrane region" description="Helical" evidence="6">
    <location>
        <begin position="371"/>
        <end position="395"/>
    </location>
</feature>
<evidence type="ECO:0000313" key="9">
    <source>
        <dbReference type="EMBL" id="SEL71346.1"/>
    </source>
</evidence>
<reference evidence="10" key="1">
    <citation type="submission" date="2016-10" db="EMBL/GenBank/DDBJ databases">
        <authorList>
            <person name="Varghese N."/>
            <person name="Submissions S."/>
        </authorList>
    </citation>
    <scope>NUCLEOTIDE SEQUENCE [LARGE SCALE GENOMIC DNA]</scope>
    <source>
        <strain evidence="10">DSM 18733</strain>
    </source>
</reference>
<dbReference type="InterPro" id="IPR003838">
    <property type="entry name" value="ABC3_permease_C"/>
</dbReference>
<dbReference type="RefSeq" id="WP_093326352.1">
    <property type="nucleotide sequence ID" value="NZ_FOAF01000003.1"/>
</dbReference>
<evidence type="ECO:0000256" key="4">
    <source>
        <dbReference type="ARBA" id="ARBA00022989"/>
    </source>
</evidence>
<dbReference type="Pfam" id="PF02687">
    <property type="entry name" value="FtsX"/>
    <property type="match status" value="2"/>
</dbReference>
<dbReference type="InterPro" id="IPR050250">
    <property type="entry name" value="Macrolide_Exporter_MacB"/>
</dbReference>
<dbReference type="PANTHER" id="PTHR30572">
    <property type="entry name" value="MEMBRANE COMPONENT OF TRANSPORTER-RELATED"/>
    <property type="match status" value="1"/>
</dbReference>
<evidence type="ECO:0000256" key="5">
    <source>
        <dbReference type="ARBA" id="ARBA00023136"/>
    </source>
</evidence>
<dbReference type="EMBL" id="FOAF01000003">
    <property type="protein sequence ID" value="SEL71346.1"/>
    <property type="molecule type" value="Genomic_DNA"/>
</dbReference>
<evidence type="ECO:0000259" key="8">
    <source>
        <dbReference type="Pfam" id="PF12704"/>
    </source>
</evidence>
<dbReference type="GO" id="GO:0022857">
    <property type="term" value="F:transmembrane transporter activity"/>
    <property type="evidence" value="ECO:0007669"/>
    <property type="project" value="TreeGrafter"/>
</dbReference>
<dbReference type="PANTHER" id="PTHR30572:SF18">
    <property type="entry name" value="ABC-TYPE MACROLIDE FAMILY EXPORT SYSTEM PERMEASE COMPONENT 2"/>
    <property type="match status" value="1"/>
</dbReference>
<keyword evidence="4 6" id="KW-1133">Transmembrane helix</keyword>
<dbReference type="OrthoDB" id="610657at2"/>
<feature type="transmembrane region" description="Helical" evidence="6">
    <location>
        <begin position="325"/>
        <end position="351"/>
    </location>
</feature>
<keyword evidence="10" id="KW-1185">Reference proteome</keyword>
<organism evidence="9 10">
    <name type="scientific">Olivibacter domesticus</name>
    <name type="common">Pseudosphingobacterium domesticum</name>
    <dbReference type="NCBI Taxonomy" id="407022"/>
    <lineage>
        <taxon>Bacteria</taxon>
        <taxon>Pseudomonadati</taxon>
        <taxon>Bacteroidota</taxon>
        <taxon>Sphingobacteriia</taxon>
        <taxon>Sphingobacteriales</taxon>
        <taxon>Sphingobacteriaceae</taxon>
        <taxon>Olivibacter</taxon>
    </lineage>
</organism>
<keyword evidence="2" id="KW-1003">Cell membrane</keyword>
<feature type="transmembrane region" description="Helical" evidence="6">
    <location>
        <begin position="281"/>
        <end position="300"/>
    </location>
</feature>
<feature type="domain" description="ABC3 transporter permease C-terminal" evidence="7">
    <location>
        <begin position="284"/>
        <end position="400"/>
    </location>
</feature>
<proteinExistence type="predicted"/>
<accession>A0A1H7SGN3</accession>
<evidence type="ECO:0000259" key="7">
    <source>
        <dbReference type="Pfam" id="PF02687"/>
    </source>
</evidence>
<evidence type="ECO:0000313" key="10">
    <source>
        <dbReference type="Proteomes" id="UP000199421"/>
    </source>
</evidence>
<feature type="domain" description="MacB-like periplasmic core" evidence="8">
    <location>
        <begin position="21"/>
        <end position="238"/>
    </location>
</feature>
<feature type="transmembrane region" description="Helical" evidence="6">
    <location>
        <begin position="665"/>
        <end position="686"/>
    </location>
</feature>
<evidence type="ECO:0000256" key="6">
    <source>
        <dbReference type="SAM" id="Phobius"/>
    </source>
</evidence>
<feature type="transmembrane region" description="Helical" evidence="6">
    <location>
        <begin position="746"/>
        <end position="771"/>
    </location>
</feature>
<dbReference type="GO" id="GO:0005886">
    <property type="term" value="C:plasma membrane"/>
    <property type="evidence" value="ECO:0007669"/>
    <property type="project" value="UniProtKB-SubCell"/>
</dbReference>
<dbReference type="InterPro" id="IPR025857">
    <property type="entry name" value="MacB_PCD"/>
</dbReference>
<dbReference type="Pfam" id="PF12704">
    <property type="entry name" value="MacB_PCD"/>
    <property type="match status" value="1"/>
</dbReference>
<feature type="transmembrane region" description="Helical" evidence="6">
    <location>
        <begin position="416"/>
        <end position="440"/>
    </location>
</feature>
<keyword evidence="3 6" id="KW-0812">Transmembrane</keyword>
<feature type="transmembrane region" description="Helical" evidence="6">
    <location>
        <begin position="21"/>
        <end position="41"/>
    </location>
</feature>
<dbReference type="Proteomes" id="UP000199421">
    <property type="component" value="Unassembled WGS sequence"/>
</dbReference>
<evidence type="ECO:0000256" key="2">
    <source>
        <dbReference type="ARBA" id="ARBA00022475"/>
    </source>
</evidence>
<evidence type="ECO:0000256" key="3">
    <source>
        <dbReference type="ARBA" id="ARBA00022692"/>
    </source>
</evidence>
<keyword evidence="5 6" id="KW-0472">Membrane</keyword>
<protein>
    <submittedName>
        <fullName evidence="9">MacB-like core domain-containing protein</fullName>
    </submittedName>
</protein>
<dbReference type="AlphaFoldDB" id="A0A1H7SGN3"/>
<gene>
    <name evidence="9" type="ORF">SAMN05661044_03209</name>
</gene>
<sequence>MLKNYFKTAWRNLMRTKSFAFTNLLGLTIGITCTIFILLWVKDELTYDKFHSNYNDIHVVIANRDFNNRVFTDYNMVLPLAKAIEEESPQVKNTVVTTQSQSMVFAYEDVKLKKSGYTVSEHFFNMFSWKFIKGNAATAINNPSSIVLTESAAKTLFGNADPVNKVIRLDNNKDVKVSAIVADPPNNSSFQFDFILPFNYADEFTKQMMNNWSGSSWRVYVQAQPGANMKQLNETINAIKKRHDQGDKISTYFTFPMERWRLYSEFKDGKNVGGMIEYVKLFTIVAIIILLIACVNFMNLSTARSEKRSKEVGIRKTLGSGKMQLALQFFLESMLLVLSAFILSIILVYFLLGPFNLLVSKNLSLEINQPYFWIGSLIIILFTGAVAGSYPALYLSSFNPIKVLKGLFQTGRKAVLPRHVLVVLQFAISILLISATFIIYQQIQHIKNRDMGYDASNLIMIPGTADIKTNYTVIKQELLGSNLVSSVTKASSPITEVWWKSGAPDWNGKPADLSIIVSGIRTDVDFTKTMGIKMLTGNDFSGMPADSSSILLNKAAVEAMNLKNPLGMEMRFGDEKYNVIGVTDNVIMELPYQPVDPMLVFYNSNEAGIISLRLKEGVLPQKALPFIESVFKKHNPAYPFDYQFADAEFGKKFLTEELISTITNIFAGLAIFICCMGLGGLAAFTIEKRFREIGIRKVLGSTVAQVLMLISKEFMKLVLIAFVIAAPISWWLMHNWLAQYTYHINIGIWVFLAVGTIVLLITLLVVSLNTIRAANTNPVRSLRTE</sequence>
<feature type="domain" description="ABC3 transporter permease C-terminal" evidence="7">
    <location>
        <begin position="664"/>
        <end position="778"/>
    </location>
</feature>
<name>A0A1H7SGN3_OLID1</name>
<comment type="subcellular location">
    <subcellularLocation>
        <location evidence="1">Cell membrane</location>
        <topology evidence="1">Multi-pass membrane protein</topology>
    </subcellularLocation>
</comment>
<dbReference type="STRING" id="407022.SAMN05661044_03209"/>